<gene>
    <name evidence="2" type="ORF">DNTS_013348</name>
</gene>
<evidence type="ECO:0000256" key="1">
    <source>
        <dbReference type="SAM" id="MobiDB-lite"/>
    </source>
</evidence>
<dbReference type="Proteomes" id="UP000316079">
    <property type="component" value="Unassembled WGS sequence"/>
</dbReference>
<protein>
    <submittedName>
        <fullName evidence="2">Uncharacterized protein</fullName>
    </submittedName>
</protein>
<accession>A0A553QGD0</accession>
<feature type="region of interest" description="Disordered" evidence="1">
    <location>
        <begin position="1"/>
        <end position="39"/>
    </location>
</feature>
<dbReference type="EMBL" id="SRMA01026012">
    <property type="protein sequence ID" value="TRY88979.1"/>
    <property type="molecule type" value="Genomic_DNA"/>
</dbReference>
<sequence>MHGQRIRPPQSAFRKTSDHTATETNGGSGSKIRSRSDPDRRLLSNTISTYSQFNLSDTEALTTSILYFWCTGFTV</sequence>
<evidence type="ECO:0000313" key="3">
    <source>
        <dbReference type="Proteomes" id="UP000316079"/>
    </source>
</evidence>
<keyword evidence="3" id="KW-1185">Reference proteome</keyword>
<proteinExistence type="predicted"/>
<name>A0A553QGD0_9TELE</name>
<reference evidence="2 3" key="1">
    <citation type="journal article" date="2019" name="Sci. Data">
        <title>Hybrid genome assembly and annotation of Danionella translucida.</title>
        <authorList>
            <person name="Kadobianskyi M."/>
            <person name="Schulze L."/>
            <person name="Schuelke M."/>
            <person name="Judkewitz B."/>
        </authorList>
    </citation>
    <scope>NUCLEOTIDE SEQUENCE [LARGE SCALE GENOMIC DNA]</scope>
    <source>
        <strain evidence="2 3">Bolton</strain>
    </source>
</reference>
<organism evidence="2 3">
    <name type="scientific">Danionella cerebrum</name>
    <dbReference type="NCBI Taxonomy" id="2873325"/>
    <lineage>
        <taxon>Eukaryota</taxon>
        <taxon>Metazoa</taxon>
        <taxon>Chordata</taxon>
        <taxon>Craniata</taxon>
        <taxon>Vertebrata</taxon>
        <taxon>Euteleostomi</taxon>
        <taxon>Actinopterygii</taxon>
        <taxon>Neopterygii</taxon>
        <taxon>Teleostei</taxon>
        <taxon>Ostariophysi</taxon>
        <taxon>Cypriniformes</taxon>
        <taxon>Danionidae</taxon>
        <taxon>Danioninae</taxon>
        <taxon>Danionella</taxon>
    </lineage>
</organism>
<dbReference type="AlphaFoldDB" id="A0A553QGD0"/>
<comment type="caution">
    <text evidence="2">The sequence shown here is derived from an EMBL/GenBank/DDBJ whole genome shotgun (WGS) entry which is preliminary data.</text>
</comment>
<evidence type="ECO:0000313" key="2">
    <source>
        <dbReference type="EMBL" id="TRY88979.1"/>
    </source>
</evidence>